<evidence type="ECO:0000256" key="8">
    <source>
        <dbReference type="RuleBase" id="RU362125"/>
    </source>
</evidence>
<dbReference type="PROSITE" id="PS00073">
    <property type="entry name" value="ACYL_COA_DH_2"/>
    <property type="match status" value="1"/>
</dbReference>
<dbReference type="GO" id="GO:0009083">
    <property type="term" value="P:branched-chain amino acid catabolic process"/>
    <property type="evidence" value="ECO:0007669"/>
    <property type="project" value="UniProtKB-KW"/>
</dbReference>
<evidence type="ECO:0000256" key="3">
    <source>
        <dbReference type="ARBA" id="ARBA00009347"/>
    </source>
</evidence>
<organism evidence="12 13">
    <name type="scientific">Polaribacter haliotis</name>
    <dbReference type="NCBI Taxonomy" id="1888915"/>
    <lineage>
        <taxon>Bacteria</taxon>
        <taxon>Pseudomonadati</taxon>
        <taxon>Bacteroidota</taxon>
        <taxon>Flavobacteriia</taxon>
        <taxon>Flavobacteriales</taxon>
        <taxon>Flavobacteriaceae</taxon>
    </lineage>
</organism>
<evidence type="ECO:0000256" key="5">
    <source>
        <dbReference type="ARBA" id="ARBA00022630"/>
    </source>
</evidence>
<sequence>MNSMYFTEEHEAFRESFKEFLKKEVVPHIEKWEKTGTIERFIWKKFGEMGYFGLNTPEEFGGMGLDLFYTVIFLEELQKVNSGGFAAAMWAHEYLAMTHLNKEGDDFIKNKYLVPSVEGDMIGCLCITEPFGGSDVAGMRSTAIKQGDKYILNGSKTFITNGIYSDYLIVAAKTDPSDKYKGISIFVLDRDTKGVSATKLNKLGWRASDTGEIAFDNVEIPASNLMGEEGKGFPYIMQHFALERLIMGINAHARAEYAVEYAIGYMQERVAFGKSLDRFQVLRHKIAEMASRVDMCKEYNYSITKRLNDGQYVVKEASMSKMLSTKMADEVIYDALQLLGGYGYMEDYPMARLFRDSRLGPIGGGTSEILKEIIAKMVIDNKEYKPAT</sequence>
<dbReference type="InterPro" id="IPR013786">
    <property type="entry name" value="AcylCoA_DH/ox_N"/>
</dbReference>
<evidence type="ECO:0000259" key="11">
    <source>
        <dbReference type="Pfam" id="PF02771"/>
    </source>
</evidence>
<dbReference type="OrthoDB" id="9802867at2"/>
<evidence type="ECO:0000259" key="9">
    <source>
        <dbReference type="Pfam" id="PF00441"/>
    </source>
</evidence>
<gene>
    <name evidence="12" type="ORF">H9I45_14840</name>
</gene>
<dbReference type="Pfam" id="PF00441">
    <property type="entry name" value="Acyl-CoA_dh_1"/>
    <property type="match status" value="1"/>
</dbReference>
<comment type="similarity">
    <text evidence="3 8">Belongs to the acyl-CoA dehydrogenase family.</text>
</comment>
<dbReference type="GO" id="GO:0046359">
    <property type="term" value="P:butyrate catabolic process"/>
    <property type="evidence" value="ECO:0007669"/>
    <property type="project" value="TreeGrafter"/>
</dbReference>
<dbReference type="PROSITE" id="PS00072">
    <property type="entry name" value="ACYL_COA_DH_1"/>
    <property type="match status" value="1"/>
</dbReference>
<evidence type="ECO:0000256" key="6">
    <source>
        <dbReference type="ARBA" id="ARBA00022827"/>
    </source>
</evidence>
<dbReference type="InterPro" id="IPR006089">
    <property type="entry name" value="Acyl-CoA_DH_CS"/>
</dbReference>
<dbReference type="Gene3D" id="1.10.540.10">
    <property type="entry name" value="Acyl-CoA dehydrogenase/oxidase, N-terminal domain"/>
    <property type="match status" value="1"/>
</dbReference>
<dbReference type="InterPro" id="IPR037069">
    <property type="entry name" value="AcylCoA_DH/ox_N_sf"/>
</dbReference>
<feature type="domain" description="Acyl-CoA dehydrogenase/oxidase N-terminal" evidence="11">
    <location>
        <begin position="7"/>
        <end position="119"/>
    </location>
</feature>
<dbReference type="EMBL" id="CP061813">
    <property type="protein sequence ID" value="QOD60601.1"/>
    <property type="molecule type" value="Genomic_DNA"/>
</dbReference>
<dbReference type="KEGG" id="phal:H9I45_14840"/>
<dbReference type="InterPro" id="IPR036250">
    <property type="entry name" value="AcylCo_DH-like_C"/>
</dbReference>
<evidence type="ECO:0000313" key="13">
    <source>
        <dbReference type="Proteomes" id="UP000516764"/>
    </source>
</evidence>
<dbReference type="InterPro" id="IPR046373">
    <property type="entry name" value="Acyl-CoA_Oxase/DH_mid-dom_sf"/>
</dbReference>
<proteinExistence type="inferred from homology"/>
<evidence type="ECO:0000256" key="2">
    <source>
        <dbReference type="ARBA" id="ARBA00005109"/>
    </source>
</evidence>
<dbReference type="GO" id="GO:0050660">
    <property type="term" value="F:flavin adenine dinucleotide binding"/>
    <property type="evidence" value="ECO:0007669"/>
    <property type="project" value="InterPro"/>
</dbReference>
<dbReference type="PANTHER" id="PTHR43884:SF12">
    <property type="entry name" value="ISOVALERYL-COA DEHYDROGENASE, MITOCHONDRIAL-RELATED"/>
    <property type="match status" value="1"/>
</dbReference>
<evidence type="ECO:0000313" key="12">
    <source>
        <dbReference type="EMBL" id="QOD60601.1"/>
    </source>
</evidence>
<comment type="pathway">
    <text evidence="2">Amino-acid degradation; L-valine degradation.</text>
</comment>
<dbReference type="GO" id="GO:0033539">
    <property type="term" value="P:fatty acid beta-oxidation using acyl-CoA dehydrogenase"/>
    <property type="evidence" value="ECO:0007669"/>
    <property type="project" value="TreeGrafter"/>
</dbReference>
<evidence type="ECO:0000259" key="10">
    <source>
        <dbReference type="Pfam" id="PF02770"/>
    </source>
</evidence>
<dbReference type="Gene3D" id="1.20.140.10">
    <property type="entry name" value="Butyryl-CoA Dehydrogenase, subunit A, domain 3"/>
    <property type="match status" value="1"/>
</dbReference>
<keyword evidence="13" id="KW-1185">Reference proteome</keyword>
<evidence type="ECO:0000256" key="1">
    <source>
        <dbReference type="ARBA" id="ARBA00001974"/>
    </source>
</evidence>
<dbReference type="Pfam" id="PF02770">
    <property type="entry name" value="Acyl-CoA_dh_M"/>
    <property type="match status" value="1"/>
</dbReference>
<protein>
    <submittedName>
        <fullName evidence="12">Acyl-CoA dehydrogenase family protein</fullName>
    </submittedName>
</protein>
<name>A0A7L8AF17_9FLAO</name>
<keyword evidence="7 8" id="KW-0560">Oxidoreductase</keyword>
<dbReference type="InterPro" id="IPR009075">
    <property type="entry name" value="AcylCo_DH/oxidase_C"/>
</dbReference>
<keyword evidence="5 8" id="KW-0285">Flavoprotein</keyword>
<dbReference type="Gene3D" id="2.40.110.10">
    <property type="entry name" value="Butyryl-CoA Dehydrogenase, subunit A, domain 2"/>
    <property type="match status" value="1"/>
</dbReference>
<keyword evidence="4" id="KW-0101">Branched-chain amino acid catabolism</keyword>
<feature type="domain" description="Acyl-CoA oxidase/dehydrogenase middle" evidence="10">
    <location>
        <begin position="124"/>
        <end position="218"/>
    </location>
</feature>
<dbReference type="RefSeq" id="WP_088354345.1">
    <property type="nucleotide sequence ID" value="NZ_CP061813.1"/>
</dbReference>
<comment type="cofactor">
    <cofactor evidence="1 8">
        <name>FAD</name>
        <dbReference type="ChEBI" id="CHEBI:57692"/>
    </cofactor>
</comment>
<dbReference type="FunFam" id="1.10.540.10:FF:000026">
    <property type="entry name" value="Acyl-CoA dehydrogenase medium chain"/>
    <property type="match status" value="1"/>
</dbReference>
<dbReference type="FunFam" id="2.40.110.10:FF:000001">
    <property type="entry name" value="Acyl-CoA dehydrogenase, mitochondrial"/>
    <property type="match status" value="1"/>
</dbReference>
<dbReference type="InterPro" id="IPR006091">
    <property type="entry name" value="Acyl-CoA_Oxase/DH_mid-dom"/>
</dbReference>
<dbReference type="SUPFAM" id="SSF47203">
    <property type="entry name" value="Acyl-CoA dehydrogenase C-terminal domain-like"/>
    <property type="match status" value="1"/>
</dbReference>
<accession>A0A7L8AF17</accession>
<dbReference type="PANTHER" id="PTHR43884">
    <property type="entry name" value="ACYL-COA DEHYDROGENASE"/>
    <property type="match status" value="1"/>
</dbReference>
<evidence type="ECO:0000256" key="7">
    <source>
        <dbReference type="ARBA" id="ARBA00023002"/>
    </source>
</evidence>
<evidence type="ECO:0000256" key="4">
    <source>
        <dbReference type="ARBA" id="ARBA00022456"/>
    </source>
</evidence>
<keyword evidence="6 8" id="KW-0274">FAD</keyword>
<dbReference type="SUPFAM" id="SSF56645">
    <property type="entry name" value="Acyl-CoA dehydrogenase NM domain-like"/>
    <property type="match status" value="1"/>
</dbReference>
<dbReference type="GO" id="GO:0003995">
    <property type="term" value="F:acyl-CoA dehydrogenase activity"/>
    <property type="evidence" value="ECO:0007669"/>
    <property type="project" value="InterPro"/>
</dbReference>
<feature type="domain" description="Acyl-CoA dehydrogenase/oxidase C-terminal" evidence="9">
    <location>
        <begin position="230"/>
        <end position="378"/>
    </location>
</feature>
<reference evidence="12 13" key="1">
    <citation type="journal article" date="2016" name="Int. J. Syst. Evol. Microbiol.">
        <title>Polaribacter haliotis sp. nov., isolated from the gut of abalone Haliotis discus hannai.</title>
        <authorList>
            <person name="Kim Y.O."/>
            <person name="Park I.S."/>
            <person name="Park S."/>
            <person name="Nam B.H."/>
            <person name="Park J.M."/>
            <person name="Kim D.G."/>
            <person name="Yoon J.H."/>
        </authorList>
    </citation>
    <scope>NUCLEOTIDE SEQUENCE [LARGE SCALE GENOMIC DNA]</scope>
    <source>
        <strain evidence="12 13">KCTC 52418</strain>
    </source>
</reference>
<dbReference type="AlphaFoldDB" id="A0A7L8AF17"/>
<dbReference type="Pfam" id="PF02771">
    <property type="entry name" value="Acyl-CoA_dh_N"/>
    <property type="match status" value="1"/>
</dbReference>
<dbReference type="Proteomes" id="UP000516764">
    <property type="component" value="Chromosome"/>
</dbReference>
<dbReference type="InterPro" id="IPR009100">
    <property type="entry name" value="AcylCoA_DH/oxidase_NM_dom_sf"/>
</dbReference>
<dbReference type="FunFam" id="1.20.140.10:FF:000001">
    <property type="entry name" value="Acyl-CoA dehydrogenase"/>
    <property type="match status" value="1"/>
</dbReference>